<gene>
    <name evidence="1" type="ordered locus">HF1_00850</name>
</gene>
<dbReference type="AlphaFoldDB" id="E8ZKC7"/>
<evidence type="ECO:0000313" key="1">
    <source>
        <dbReference type="EMBL" id="CBY92093.1"/>
    </source>
</evidence>
<proteinExistence type="predicted"/>
<organism evidence="1 2">
    <name type="scientific">Mycoplasma haemofelis (strain Langford 1)</name>
    <name type="common">Haemobartonella felis</name>
    <dbReference type="NCBI Taxonomy" id="941640"/>
    <lineage>
        <taxon>Bacteria</taxon>
        <taxon>Bacillati</taxon>
        <taxon>Mycoplasmatota</taxon>
        <taxon>Mollicutes</taxon>
        <taxon>Mycoplasmataceae</taxon>
        <taxon>Mycoplasma</taxon>
    </lineage>
</organism>
<name>E8ZKC7_MYCHL</name>
<dbReference type="Proteomes" id="UP000008637">
    <property type="component" value="Chromosome"/>
</dbReference>
<dbReference type="OrthoDB" id="9819698at2"/>
<dbReference type="HOGENOM" id="CLU_1183985_0_0_14"/>
<dbReference type="EMBL" id="FR773153">
    <property type="protein sequence ID" value="CBY92093.1"/>
    <property type="molecule type" value="Genomic_DNA"/>
</dbReference>
<protein>
    <submittedName>
        <fullName evidence="1">Uncharacterized protein</fullName>
    </submittedName>
</protein>
<keyword evidence="2" id="KW-1185">Reference proteome</keyword>
<dbReference type="KEGG" id="mha:HF1_00850"/>
<accession>E8ZKC7</accession>
<sequence>MHNDIKVHLKYLAEILKDTLNKMVFMGKIEFPKKLEAYANLWKEEFKDPFTIPLTEAEWQDIKGIAPQFRGNRELQSSIKNVKRTLERQQFRNLSILNLMDEKLNLYMHILETNRQLSLLTRSSQDEVAYISKDFKKRRLMGCQYIHREVKNVTKLTKKHVIVNDIGSYINMFVDFSVKELEHLTHFIKIIRGIVDETIVGEKLALLKTRIREGSFDLPSFRQYMKLESSVNKK</sequence>
<evidence type="ECO:0000313" key="2">
    <source>
        <dbReference type="Proteomes" id="UP000008637"/>
    </source>
</evidence>
<reference evidence="1 2" key="1">
    <citation type="journal article" date="2011" name="J. Bacteriol.">
        <title>Complete genome sequence of Mycoplasma haemofelis, a hemotropic mycoplasma.</title>
        <authorList>
            <person name="Barker E.N."/>
            <person name="Helps C.R."/>
            <person name="Peters I.R."/>
            <person name="Darby A.C."/>
            <person name="Radford A.D."/>
            <person name="Tasker S."/>
        </authorList>
    </citation>
    <scope>NUCLEOTIDE SEQUENCE [LARGE SCALE GENOMIC DNA]</scope>
    <source>
        <strain evidence="1 2">Langford 1</strain>
    </source>
</reference>